<feature type="region of interest" description="Disordered" evidence="1">
    <location>
        <begin position="25"/>
        <end position="44"/>
    </location>
</feature>
<dbReference type="RefSeq" id="WP_277751895.1">
    <property type="nucleotide sequence ID" value="NZ_JBFAUK010000016.1"/>
</dbReference>
<accession>A0ABV3K0U5</accession>
<dbReference type="EMBL" id="JBFAUK010000016">
    <property type="protein sequence ID" value="MEV5508778.1"/>
    <property type="molecule type" value="Genomic_DNA"/>
</dbReference>
<gene>
    <name evidence="2" type="ORF">AB0L16_20375</name>
</gene>
<evidence type="ECO:0000313" key="2">
    <source>
        <dbReference type="EMBL" id="MEV5508778.1"/>
    </source>
</evidence>
<proteinExistence type="predicted"/>
<dbReference type="Proteomes" id="UP001552594">
    <property type="component" value="Unassembled WGS sequence"/>
</dbReference>
<reference evidence="2 3" key="1">
    <citation type="submission" date="2024-06" db="EMBL/GenBank/DDBJ databases">
        <title>The Natural Products Discovery Center: Release of the First 8490 Sequenced Strains for Exploring Actinobacteria Biosynthetic Diversity.</title>
        <authorList>
            <person name="Kalkreuter E."/>
            <person name="Kautsar S.A."/>
            <person name="Yang D."/>
            <person name="Bader C.D."/>
            <person name="Teijaro C.N."/>
            <person name="Fluegel L."/>
            <person name="Davis C.M."/>
            <person name="Simpson J.R."/>
            <person name="Lauterbach L."/>
            <person name="Steele A.D."/>
            <person name="Gui C."/>
            <person name="Meng S."/>
            <person name="Li G."/>
            <person name="Viehrig K."/>
            <person name="Ye F."/>
            <person name="Su P."/>
            <person name="Kiefer A.F."/>
            <person name="Nichols A."/>
            <person name="Cepeda A.J."/>
            <person name="Yan W."/>
            <person name="Fan B."/>
            <person name="Jiang Y."/>
            <person name="Adhikari A."/>
            <person name="Zheng C.-J."/>
            <person name="Schuster L."/>
            <person name="Cowan T.M."/>
            <person name="Smanski M.J."/>
            <person name="Chevrette M.G."/>
            <person name="De Carvalho L.P.S."/>
            <person name="Shen B."/>
        </authorList>
    </citation>
    <scope>NUCLEOTIDE SEQUENCE [LARGE SCALE GENOMIC DNA]</scope>
    <source>
        <strain evidence="2 3">NPDC052347</strain>
    </source>
</reference>
<keyword evidence="3" id="KW-1185">Reference proteome</keyword>
<organism evidence="2 3">
    <name type="scientific">Streptomyces orinoci</name>
    <name type="common">Streptoverticillium orinoci</name>
    <dbReference type="NCBI Taxonomy" id="67339"/>
    <lineage>
        <taxon>Bacteria</taxon>
        <taxon>Bacillati</taxon>
        <taxon>Actinomycetota</taxon>
        <taxon>Actinomycetes</taxon>
        <taxon>Kitasatosporales</taxon>
        <taxon>Streptomycetaceae</taxon>
        <taxon>Streptomyces</taxon>
    </lineage>
</organism>
<evidence type="ECO:0000256" key="1">
    <source>
        <dbReference type="SAM" id="MobiDB-lite"/>
    </source>
</evidence>
<sequence length="44" mass="4799">MSSMQTRPDTDIEVELRGDIPVAAAAGRSLPRASRRCTGTRRGR</sequence>
<protein>
    <submittedName>
        <fullName evidence="2">Uncharacterized protein</fullName>
    </submittedName>
</protein>
<comment type="caution">
    <text evidence="2">The sequence shown here is derived from an EMBL/GenBank/DDBJ whole genome shotgun (WGS) entry which is preliminary data.</text>
</comment>
<evidence type="ECO:0000313" key="3">
    <source>
        <dbReference type="Proteomes" id="UP001552594"/>
    </source>
</evidence>
<feature type="compositionally biased region" description="Basic residues" evidence="1">
    <location>
        <begin position="33"/>
        <end position="44"/>
    </location>
</feature>
<name>A0ABV3K0U5_STRON</name>